<gene>
    <name evidence="2" type="ORF">BDD43_3754</name>
</gene>
<keyword evidence="1" id="KW-0732">Signal</keyword>
<feature type="signal peptide" evidence="1">
    <location>
        <begin position="1"/>
        <end position="23"/>
    </location>
</feature>
<proteinExistence type="predicted"/>
<dbReference type="RefSeq" id="WP_121199024.1">
    <property type="nucleotide sequence ID" value="NZ_RBKU01000001.1"/>
</dbReference>
<dbReference type="Proteomes" id="UP000268007">
    <property type="component" value="Unassembled WGS sequence"/>
</dbReference>
<accession>A0A495J5A6</accession>
<evidence type="ECO:0000313" key="3">
    <source>
        <dbReference type="Proteomes" id="UP000268007"/>
    </source>
</evidence>
<feature type="chain" id="PRO_5019810480" description="Outer membrane protein with beta-barrel domain" evidence="1">
    <location>
        <begin position="24"/>
        <end position="177"/>
    </location>
</feature>
<name>A0A495J5A6_9SPHI</name>
<dbReference type="OrthoDB" id="791021at2"/>
<sequence length="177" mass="19036">MKLSLKLALIATTLLLINIKVNAQTTAAKTFGLSLGLEPGLPTTTQSTYTAFTLGGTIRLQYGITNNLSATFTTGGYHFFSKTIPGTDIRYGSFGVGPVKAGLKEFFIPNFYINAEAGVGVEVTQQGFSGGQKKLLLSPGFGYGDKHWDVGFHFESLTGQQNNYGIFGLRIAYGFKL</sequence>
<evidence type="ECO:0008006" key="4">
    <source>
        <dbReference type="Google" id="ProtNLM"/>
    </source>
</evidence>
<dbReference type="EMBL" id="RBKU01000001">
    <property type="protein sequence ID" value="RKR83544.1"/>
    <property type="molecule type" value="Genomic_DNA"/>
</dbReference>
<keyword evidence="3" id="KW-1185">Reference proteome</keyword>
<evidence type="ECO:0000256" key="1">
    <source>
        <dbReference type="SAM" id="SignalP"/>
    </source>
</evidence>
<evidence type="ECO:0000313" key="2">
    <source>
        <dbReference type="EMBL" id="RKR83544.1"/>
    </source>
</evidence>
<reference evidence="2 3" key="1">
    <citation type="submission" date="2018-10" db="EMBL/GenBank/DDBJ databases">
        <title>Genomic Encyclopedia of Archaeal and Bacterial Type Strains, Phase II (KMG-II): from individual species to whole genera.</title>
        <authorList>
            <person name="Goeker M."/>
        </authorList>
    </citation>
    <scope>NUCLEOTIDE SEQUENCE [LARGE SCALE GENOMIC DNA]</scope>
    <source>
        <strain evidence="2 3">DSM 18602</strain>
    </source>
</reference>
<dbReference type="AlphaFoldDB" id="A0A495J5A6"/>
<organism evidence="2 3">
    <name type="scientific">Mucilaginibacter gracilis</name>
    <dbReference type="NCBI Taxonomy" id="423350"/>
    <lineage>
        <taxon>Bacteria</taxon>
        <taxon>Pseudomonadati</taxon>
        <taxon>Bacteroidota</taxon>
        <taxon>Sphingobacteriia</taxon>
        <taxon>Sphingobacteriales</taxon>
        <taxon>Sphingobacteriaceae</taxon>
        <taxon>Mucilaginibacter</taxon>
    </lineage>
</organism>
<comment type="caution">
    <text evidence="2">The sequence shown here is derived from an EMBL/GenBank/DDBJ whole genome shotgun (WGS) entry which is preliminary data.</text>
</comment>
<protein>
    <recommendedName>
        <fullName evidence="4">Outer membrane protein with beta-barrel domain</fullName>
    </recommendedName>
</protein>